<protein>
    <submittedName>
        <fullName evidence="1">Hydrolase</fullName>
    </submittedName>
</protein>
<dbReference type="SUPFAM" id="SSF51338">
    <property type="entry name" value="Composite domain of metallo-dependent hydrolases"/>
    <property type="match status" value="1"/>
</dbReference>
<dbReference type="RefSeq" id="WP_002515627.1">
    <property type="nucleotide sequence ID" value="NZ_AP022844.1"/>
</dbReference>
<accession>A0A8B2VGV0</accession>
<proteinExistence type="predicted"/>
<dbReference type="Gene3D" id="3.20.20.140">
    <property type="entry name" value="Metal-dependent hydrolases"/>
    <property type="match status" value="1"/>
</dbReference>
<dbReference type="GO" id="GO:0016810">
    <property type="term" value="F:hydrolase activity, acting on carbon-nitrogen (but not peptide) bonds"/>
    <property type="evidence" value="ECO:0007669"/>
    <property type="project" value="InterPro"/>
</dbReference>
<dbReference type="Gene3D" id="3.10.310.70">
    <property type="match status" value="1"/>
</dbReference>
<evidence type="ECO:0000313" key="1">
    <source>
        <dbReference type="EMBL" id="PGF36417.1"/>
    </source>
</evidence>
<sequence length="496" mass="52884">MLLLHNARILDLTDGSTGKPTDVLLSDRVLALGPEAQQQAHSARVRSIDLGGRLLMPGLWDEHVHVGQWALASRRFLVSQTASCETVLEEVATHVKRSEGSDEPILQGFGFRPSLWGSNPNARQLDAVTGDRAVILVSADLHSSWCNTAAMRKLGIEGDRFLREQTSFDVQTQLSQVNPHVLDGWVGSCSTAAARLGITGIRDMEFSTDVETWLQREADGRCPLRVEVSVYPERLDEAIAQGLATGQAPVTDKPGPSRVAMGPLKVIVDGSMSTRTAWCMDSYPAGAGPDGAGIDSVTPEDLVDLINRAKTGNLQCAAHAIGDRAAKEVLNAFEVTGISGSIEHAQVLTDADVRRFAALGVRASVQPLHLVDDRDATDVMWSDRADRCFRFADMVRAGTELALGSDAPVSPVDPWGAIRVAVERTGDRRPSWHPEQALTLSQAITASARHVTQVVTGGPGDVIAVAHNPFDLSGDALAGLTSDLTVVGGEVTAAAL</sequence>
<organism evidence="1 2">
    <name type="scientific">Cutibacterium acnes</name>
    <name type="common">Propionibacterium acnes</name>
    <dbReference type="NCBI Taxonomy" id="1747"/>
    <lineage>
        <taxon>Bacteria</taxon>
        <taxon>Bacillati</taxon>
        <taxon>Actinomycetota</taxon>
        <taxon>Actinomycetes</taxon>
        <taxon>Propionibacteriales</taxon>
        <taxon>Propionibacteriaceae</taxon>
        <taxon>Cutibacterium</taxon>
    </lineage>
</organism>
<evidence type="ECO:0000313" key="2">
    <source>
        <dbReference type="Proteomes" id="UP000226191"/>
    </source>
</evidence>
<gene>
    <name evidence="1" type="ORF">B1B09_01975</name>
</gene>
<dbReference type="SUPFAM" id="SSF51556">
    <property type="entry name" value="Metallo-dependent hydrolases"/>
    <property type="match status" value="1"/>
</dbReference>
<dbReference type="Proteomes" id="UP000226191">
    <property type="component" value="Unassembled WGS sequence"/>
</dbReference>
<comment type="caution">
    <text evidence="1">The sequence shown here is derived from an EMBL/GenBank/DDBJ whole genome shotgun (WGS) entry which is preliminary data.</text>
</comment>
<name>A0A8B2VGV0_CUTAC</name>
<dbReference type="EMBL" id="MVCE01000001">
    <property type="protein sequence ID" value="PGF36417.1"/>
    <property type="molecule type" value="Genomic_DNA"/>
</dbReference>
<dbReference type="InterPro" id="IPR032466">
    <property type="entry name" value="Metal_Hydrolase"/>
</dbReference>
<dbReference type="OrthoDB" id="3238066at2"/>
<dbReference type="PANTHER" id="PTHR22642:SF2">
    <property type="entry name" value="PROTEIN LONG AFTER FAR-RED 3"/>
    <property type="match status" value="1"/>
</dbReference>
<dbReference type="AlphaFoldDB" id="A0A8B2VGV0"/>
<keyword evidence="1" id="KW-0378">Hydrolase</keyword>
<dbReference type="Pfam" id="PF07969">
    <property type="entry name" value="Amidohydro_3"/>
    <property type="match status" value="1"/>
</dbReference>
<dbReference type="InterPro" id="IPR013108">
    <property type="entry name" value="Amidohydro_3"/>
</dbReference>
<dbReference type="InterPro" id="IPR011059">
    <property type="entry name" value="Metal-dep_hydrolase_composite"/>
</dbReference>
<dbReference type="GeneID" id="92856904"/>
<dbReference type="PANTHER" id="PTHR22642">
    <property type="entry name" value="IMIDAZOLONEPROPIONASE"/>
    <property type="match status" value="1"/>
</dbReference>
<dbReference type="Gene3D" id="2.30.40.10">
    <property type="entry name" value="Urease, subunit C, domain 1"/>
    <property type="match status" value="1"/>
</dbReference>
<reference evidence="1 2" key="1">
    <citation type="submission" date="2017-02" db="EMBL/GenBank/DDBJ databases">
        <title>Prevalence of linear plasmids in Cutibacterium acnes isolates obtained from cancerous prostatic tissue.</title>
        <authorList>
            <person name="Davidsson S."/>
            <person name="Bruggemann H."/>
        </authorList>
    </citation>
    <scope>NUCLEOTIDE SEQUENCE [LARGE SCALE GENOMIC DNA]</scope>
    <source>
        <strain evidence="1 2">11-78</strain>
    </source>
</reference>